<dbReference type="EMBL" id="BOMM01000016">
    <property type="protein sequence ID" value="GIE10488.1"/>
    <property type="molecule type" value="Genomic_DNA"/>
</dbReference>
<comment type="caution">
    <text evidence="1">The sequence shown here is derived from an EMBL/GenBank/DDBJ whole genome shotgun (WGS) entry which is preliminary data.</text>
</comment>
<dbReference type="AlphaFoldDB" id="A0A919MC85"/>
<reference evidence="1" key="1">
    <citation type="submission" date="2021-01" db="EMBL/GenBank/DDBJ databases">
        <title>Whole genome shotgun sequence of Actinoplanes ferrugineus NBRC 15555.</title>
        <authorList>
            <person name="Komaki H."/>
            <person name="Tamura T."/>
        </authorList>
    </citation>
    <scope>NUCLEOTIDE SEQUENCE</scope>
    <source>
        <strain evidence="1">NBRC 15555</strain>
    </source>
</reference>
<name>A0A919MC85_9ACTN</name>
<proteinExistence type="predicted"/>
<sequence>MQNHAVSLLSQQLTGQEAETLTGSGDEYACHEDQLAPWERSHTVTWTITGFLQEETRCVR</sequence>
<dbReference type="Proteomes" id="UP000598174">
    <property type="component" value="Unassembled WGS sequence"/>
</dbReference>
<protein>
    <submittedName>
        <fullName evidence="1">Uncharacterized protein</fullName>
    </submittedName>
</protein>
<organism evidence="1 2">
    <name type="scientific">Paractinoplanes ferrugineus</name>
    <dbReference type="NCBI Taxonomy" id="113564"/>
    <lineage>
        <taxon>Bacteria</taxon>
        <taxon>Bacillati</taxon>
        <taxon>Actinomycetota</taxon>
        <taxon>Actinomycetes</taxon>
        <taxon>Micromonosporales</taxon>
        <taxon>Micromonosporaceae</taxon>
        <taxon>Paractinoplanes</taxon>
    </lineage>
</organism>
<gene>
    <name evidence="1" type="ORF">Afe05nite_23280</name>
</gene>
<accession>A0A919MC85</accession>
<evidence type="ECO:0000313" key="2">
    <source>
        <dbReference type="Proteomes" id="UP000598174"/>
    </source>
</evidence>
<keyword evidence="2" id="KW-1185">Reference proteome</keyword>
<evidence type="ECO:0000313" key="1">
    <source>
        <dbReference type="EMBL" id="GIE10488.1"/>
    </source>
</evidence>